<reference evidence="3 4" key="1">
    <citation type="submission" date="2017-02" db="EMBL/GenBank/DDBJ databases">
        <title>Trade-off between light-utilization and light-protection in marine flavobacteria.</title>
        <authorList>
            <person name="Kumagai Y."/>
            <person name="Yoshizawa S."/>
            <person name="Kogure K."/>
            <person name="Iwasaki W."/>
        </authorList>
    </citation>
    <scope>NUCLEOTIDE SEQUENCE [LARGE SCALE GENOMIC DNA]</scope>
    <source>
        <strain evidence="3 4">KCTC 23670</strain>
    </source>
</reference>
<dbReference type="SUPFAM" id="SSF56925">
    <property type="entry name" value="OMPA-like"/>
    <property type="match status" value="1"/>
</dbReference>
<feature type="chain" id="PRO_5045984974" description="Outer membrane protein beta-barrel domain-containing protein" evidence="1">
    <location>
        <begin position="31"/>
        <end position="205"/>
    </location>
</feature>
<organism evidence="3 4">
    <name type="scientific">Polaribacter sejongensis</name>
    <dbReference type="NCBI Taxonomy" id="985043"/>
    <lineage>
        <taxon>Bacteria</taxon>
        <taxon>Pseudomonadati</taxon>
        <taxon>Bacteroidota</taxon>
        <taxon>Flavobacteriia</taxon>
        <taxon>Flavobacteriales</taxon>
        <taxon>Flavobacteriaceae</taxon>
    </lineage>
</organism>
<evidence type="ECO:0000256" key="1">
    <source>
        <dbReference type="SAM" id="SignalP"/>
    </source>
</evidence>
<feature type="domain" description="Outer membrane protein beta-barrel" evidence="2">
    <location>
        <begin position="29"/>
        <end position="187"/>
    </location>
</feature>
<dbReference type="InterPro" id="IPR011250">
    <property type="entry name" value="OMP/PagP_B-barrel"/>
</dbReference>
<gene>
    <name evidence="3" type="ORF">BTO15_05415</name>
</gene>
<evidence type="ECO:0000259" key="2">
    <source>
        <dbReference type="Pfam" id="PF13568"/>
    </source>
</evidence>
<protein>
    <recommendedName>
        <fullName evidence="2">Outer membrane protein beta-barrel domain-containing protein</fullName>
    </recommendedName>
</protein>
<name>A0ABN5F4F3_9FLAO</name>
<dbReference type="EMBL" id="CP019336">
    <property type="protein sequence ID" value="AUC21575.1"/>
    <property type="molecule type" value="Genomic_DNA"/>
</dbReference>
<keyword evidence="4" id="KW-1185">Reference proteome</keyword>
<accession>A0ABN5F4F3</accession>
<feature type="signal peptide" evidence="1">
    <location>
        <begin position="1"/>
        <end position="30"/>
    </location>
</feature>
<proteinExistence type="predicted"/>
<dbReference type="Pfam" id="PF13568">
    <property type="entry name" value="OMP_b-brl_2"/>
    <property type="match status" value="1"/>
</dbReference>
<dbReference type="Proteomes" id="UP000232721">
    <property type="component" value="Chromosome"/>
</dbReference>
<sequence>MVANNFKNRKMKTIYITMALMITSVLSLNAQDSKNKATAGIKGGYNMSSVSFDGSSETDRLHGYHIGIYGESFIGKFLSIQPEILYSKQGYKIIDGSSTYTQKLDYINVPLMLKLYPVKSFFLEAGPQIGFSISHKETFESGFILYDTEKEFDPNNFDWGVNVGAGFKSDSGVSLGVRYHLGQNDIYDEDKPKNRVWQLYVGFDF</sequence>
<evidence type="ECO:0000313" key="4">
    <source>
        <dbReference type="Proteomes" id="UP000232721"/>
    </source>
</evidence>
<evidence type="ECO:0000313" key="3">
    <source>
        <dbReference type="EMBL" id="AUC21575.1"/>
    </source>
</evidence>
<dbReference type="InterPro" id="IPR025665">
    <property type="entry name" value="Beta-barrel_OMP_2"/>
</dbReference>
<keyword evidence="1" id="KW-0732">Signal</keyword>